<keyword evidence="1" id="KW-1133">Transmembrane helix</keyword>
<comment type="caution">
    <text evidence="2">The sequence shown here is derived from an EMBL/GenBank/DDBJ whole genome shotgun (WGS) entry which is preliminary data.</text>
</comment>
<dbReference type="AlphaFoldDB" id="A0A842FDB9"/>
<accession>A0A842FDB9</accession>
<dbReference type="EMBL" id="JAARZA010000008">
    <property type="protein sequence ID" value="MBC2241831.1"/>
    <property type="molecule type" value="Genomic_DNA"/>
</dbReference>
<keyword evidence="1" id="KW-0812">Transmembrane</keyword>
<evidence type="ECO:0000313" key="2">
    <source>
        <dbReference type="EMBL" id="MBC2241831.1"/>
    </source>
</evidence>
<sequence>MTPDDVVSIIKATSDNGISFWQAVLAAAIPGAISIFIMYFQFKHNRQKEINDSKKEARYFYYYLEQLIIERKEWKASYKAYVKYKENIDNLEGVSNRDIVLNVKKNVQLECEKKVVNIINKLNEIPIDGMEYYFFSLALKAKELCIHPTTMIMDDGVTEMEEIRDEFMKYIK</sequence>
<protein>
    <submittedName>
        <fullName evidence="2">Uncharacterized protein</fullName>
    </submittedName>
</protein>
<evidence type="ECO:0000313" key="3">
    <source>
        <dbReference type="Proteomes" id="UP000553016"/>
    </source>
</evidence>
<gene>
    <name evidence="2" type="ORF">HCB35_15245</name>
</gene>
<proteinExistence type="predicted"/>
<evidence type="ECO:0000256" key="1">
    <source>
        <dbReference type="SAM" id="Phobius"/>
    </source>
</evidence>
<organism evidence="2 3">
    <name type="scientific">Listeria booriae</name>
    <dbReference type="NCBI Taxonomy" id="1552123"/>
    <lineage>
        <taxon>Bacteria</taxon>
        <taxon>Bacillati</taxon>
        <taxon>Bacillota</taxon>
        <taxon>Bacilli</taxon>
        <taxon>Bacillales</taxon>
        <taxon>Listeriaceae</taxon>
        <taxon>Listeria</taxon>
    </lineage>
</organism>
<feature type="transmembrane region" description="Helical" evidence="1">
    <location>
        <begin position="20"/>
        <end position="40"/>
    </location>
</feature>
<keyword evidence="1" id="KW-0472">Membrane</keyword>
<name>A0A842FDB9_9LIST</name>
<dbReference type="Proteomes" id="UP000553016">
    <property type="component" value="Unassembled WGS sequence"/>
</dbReference>
<reference evidence="2 3" key="1">
    <citation type="submission" date="2020-03" db="EMBL/GenBank/DDBJ databases">
        <title>Soil Listeria distribution.</title>
        <authorList>
            <person name="Liao J."/>
            <person name="Wiedmann M."/>
        </authorList>
    </citation>
    <scope>NUCLEOTIDE SEQUENCE [LARGE SCALE GENOMIC DNA]</scope>
    <source>
        <strain evidence="2 3">FSL L7-0149</strain>
    </source>
</reference>
<dbReference type="RefSeq" id="WP_185541605.1">
    <property type="nucleotide sequence ID" value="NZ_JAARZA010000008.1"/>
</dbReference>